<dbReference type="Proteomes" id="UP001229421">
    <property type="component" value="Unassembled WGS sequence"/>
</dbReference>
<reference evidence="4" key="1">
    <citation type="journal article" date="2023" name="bioRxiv">
        <title>Improved chromosome-level genome assembly for marigold (Tagetes erecta).</title>
        <authorList>
            <person name="Jiang F."/>
            <person name="Yuan L."/>
            <person name="Wang S."/>
            <person name="Wang H."/>
            <person name="Xu D."/>
            <person name="Wang A."/>
            <person name="Fan W."/>
        </authorList>
    </citation>
    <scope>NUCLEOTIDE SEQUENCE</scope>
    <source>
        <strain evidence="4">WSJ</strain>
        <tissue evidence="4">Leaf</tissue>
    </source>
</reference>
<comment type="caution">
    <text evidence="4">The sequence shown here is derived from an EMBL/GenBank/DDBJ whole genome shotgun (WGS) entry which is preliminary data.</text>
</comment>
<accession>A0AAD8JPM9</accession>
<keyword evidence="5" id="KW-1185">Reference proteome</keyword>
<comment type="similarity">
    <text evidence="3">Belongs to the GRAS family.</text>
</comment>
<evidence type="ECO:0008006" key="6">
    <source>
        <dbReference type="Google" id="ProtNLM"/>
    </source>
</evidence>
<feature type="region of interest" description="Leucine repeat II (LRII)" evidence="3">
    <location>
        <begin position="308"/>
        <end position="340"/>
    </location>
</feature>
<proteinExistence type="inferred from homology"/>
<evidence type="ECO:0000313" key="5">
    <source>
        <dbReference type="Proteomes" id="UP001229421"/>
    </source>
</evidence>
<evidence type="ECO:0000256" key="1">
    <source>
        <dbReference type="ARBA" id="ARBA00023015"/>
    </source>
</evidence>
<sequence length="521" mass="59001">MFHSNTFYEPENHDQLKLLSTGEFSAALDFLDFDFASPPYQNMLNCADLRLKGDQECIKDSPFASFRIFKDFATTSKKWNGEKIRSCESSEASNQKLSTIERIRIAGQCFIDCYSSKIDESSDLNRPLPFSLSGLSDSPDDETKDIDLLLTLLAAADKTGQQQYNEASKLVELSRKMSSHDGTPVERLVYYFSEAICEKINRETGQYVCEGLEKMQTFDVQKALTRVDASTLAFHQKVPLSQVCQFTSMYTILEKVGQAKHIHVIDLEIRSGMQYTVLMQAIASRQRWQLKHLKITAIGTRFESKIKDACNHLAEFARSMNIPFSFKIVMIADILDFNVDILELDRQEKVAVYSSVSLSSLIVKPNRLEHLMREIKKINPCVTIVTEVEANHTSVAFVNRFIDALFHYGALFDSMAVCLADDELNRKVGEGVYFAWSIRNIVAADGDDRTVRHTGIDVWRAFFARFGMMEVELSDGSLNEAKLLIDNFEFGKCCTIGVDGRSFLVAWNGVPIFSVSAWKFI</sequence>
<evidence type="ECO:0000256" key="3">
    <source>
        <dbReference type="PROSITE-ProRule" id="PRU01191"/>
    </source>
</evidence>
<evidence type="ECO:0000313" key="4">
    <source>
        <dbReference type="EMBL" id="KAK1408365.1"/>
    </source>
</evidence>
<gene>
    <name evidence="4" type="ORF">QVD17_40085</name>
</gene>
<protein>
    <recommendedName>
        <fullName evidence="6">Transcription factor GRAS</fullName>
    </recommendedName>
</protein>
<dbReference type="Pfam" id="PF03514">
    <property type="entry name" value="GRAS"/>
    <property type="match status" value="1"/>
</dbReference>
<keyword evidence="1" id="KW-0805">Transcription regulation</keyword>
<organism evidence="4 5">
    <name type="scientific">Tagetes erecta</name>
    <name type="common">African marigold</name>
    <dbReference type="NCBI Taxonomy" id="13708"/>
    <lineage>
        <taxon>Eukaryota</taxon>
        <taxon>Viridiplantae</taxon>
        <taxon>Streptophyta</taxon>
        <taxon>Embryophyta</taxon>
        <taxon>Tracheophyta</taxon>
        <taxon>Spermatophyta</taxon>
        <taxon>Magnoliopsida</taxon>
        <taxon>eudicotyledons</taxon>
        <taxon>Gunneridae</taxon>
        <taxon>Pentapetalae</taxon>
        <taxon>asterids</taxon>
        <taxon>campanulids</taxon>
        <taxon>Asterales</taxon>
        <taxon>Asteraceae</taxon>
        <taxon>Asteroideae</taxon>
        <taxon>Heliantheae alliance</taxon>
        <taxon>Tageteae</taxon>
        <taxon>Tagetes</taxon>
    </lineage>
</organism>
<feature type="short sequence motif" description="VHIID" evidence="3">
    <location>
        <begin position="262"/>
        <end position="266"/>
    </location>
</feature>
<dbReference type="EMBL" id="JAUHHV010000011">
    <property type="protein sequence ID" value="KAK1408365.1"/>
    <property type="molecule type" value="Genomic_DNA"/>
</dbReference>
<dbReference type="AlphaFoldDB" id="A0AAD8JPM9"/>
<name>A0AAD8JPM9_TARER</name>
<feature type="region of interest" description="SAW" evidence="3">
    <location>
        <begin position="443"/>
        <end position="519"/>
    </location>
</feature>
<dbReference type="PROSITE" id="PS50985">
    <property type="entry name" value="GRAS"/>
    <property type="match status" value="1"/>
</dbReference>
<keyword evidence="2" id="KW-0804">Transcription</keyword>
<dbReference type="InterPro" id="IPR005202">
    <property type="entry name" value="TF_GRAS"/>
</dbReference>
<comment type="caution">
    <text evidence="3">Lacks conserved residue(s) required for the propagation of feature annotation.</text>
</comment>
<evidence type="ECO:0000256" key="2">
    <source>
        <dbReference type="ARBA" id="ARBA00023163"/>
    </source>
</evidence>
<dbReference type="PANTHER" id="PTHR31636">
    <property type="entry name" value="OSJNBA0084A10.13 PROTEIN-RELATED"/>
    <property type="match status" value="1"/>
</dbReference>